<accession>A0A180G1P4</accession>
<evidence type="ECO:0000313" key="1">
    <source>
        <dbReference type="EMBL" id="OAV85763.1"/>
    </source>
</evidence>
<evidence type="ECO:0000313" key="2">
    <source>
        <dbReference type="EnsemblFungi" id="PTTG_30285-t43_1-p1"/>
    </source>
</evidence>
<dbReference type="EMBL" id="ADAS02002737">
    <property type="protein sequence ID" value="OAV85763.1"/>
    <property type="molecule type" value="Genomic_DNA"/>
</dbReference>
<name>A0A180G1P4_PUCT1</name>
<evidence type="ECO:0000313" key="3">
    <source>
        <dbReference type="Proteomes" id="UP000005240"/>
    </source>
</evidence>
<feature type="non-terminal residue" evidence="1">
    <location>
        <position position="1"/>
    </location>
</feature>
<dbReference type="EnsemblFungi" id="PTTG_30285-t43_1">
    <property type="protein sequence ID" value="PTTG_30285-t43_1-p1"/>
    <property type="gene ID" value="PTTG_30285"/>
</dbReference>
<proteinExistence type="predicted"/>
<reference evidence="2 3" key="3">
    <citation type="journal article" date="2017" name="G3 (Bethesda)">
        <title>Comparative analysis highlights variable genome content of wheat rusts and divergence of the mating loci.</title>
        <authorList>
            <person name="Cuomo C.A."/>
            <person name="Bakkeren G."/>
            <person name="Khalil H.B."/>
            <person name="Panwar V."/>
            <person name="Joly D."/>
            <person name="Linning R."/>
            <person name="Sakthikumar S."/>
            <person name="Song X."/>
            <person name="Adiconis X."/>
            <person name="Fan L."/>
            <person name="Goldberg J.M."/>
            <person name="Levin J.Z."/>
            <person name="Young S."/>
            <person name="Zeng Q."/>
            <person name="Anikster Y."/>
            <person name="Bruce M."/>
            <person name="Wang M."/>
            <person name="Yin C."/>
            <person name="McCallum B."/>
            <person name="Szabo L.J."/>
            <person name="Hulbert S."/>
            <person name="Chen X."/>
            <person name="Fellers J.P."/>
        </authorList>
    </citation>
    <scope>NUCLEOTIDE SEQUENCE</scope>
    <source>
        <strain evidence="2">isolate 1-1 / race 1 (BBBD)</strain>
        <strain evidence="3">Isolate 1-1 / race 1 (BBBD)</strain>
    </source>
</reference>
<gene>
    <name evidence="1" type="ORF">PTTG_30285</name>
</gene>
<reference evidence="1" key="1">
    <citation type="submission" date="2009-11" db="EMBL/GenBank/DDBJ databases">
        <authorList>
            <consortium name="The Broad Institute Genome Sequencing Platform"/>
            <person name="Ward D."/>
            <person name="Feldgarden M."/>
            <person name="Earl A."/>
            <person name="Young S.K."/>
            <person name="Zeng Q."/>
            <person name="Koehrsen M."/>
            <person name="Alvarado L."/>
            <person name="Berlin A."/>
            <person name="Bochicchio J."/>
            <person name="Borenstein D."/>
            <person name="Chapman S.B."/>
            <person name="Chen Z."/>
            <person name="Engels R."/>
            <person name="Freedman E."/>
            <person name="Gellesch M."/>
            <person name="Goldberg J."/>
            <person name="Griggs A."/>
            <person name="Gujja S."/>
            <person name="Heilman E."/>
            <person name="Heiman D."/>
            <person name="Hepburn T."/>
            <person name="Howarth C."/>
            <person name="Jen D."/>
            <person name="Larson L."/>
            <person name="Lewis B."/>
            <person name="Mehta T."/>
            <person name="Park D."/>
            <person name="Pearson M."/>
            <person name="Roberts A."/>
            <person name="Saif S."/>
            <person name="Shea T."/>
            <person name="Shenoy N."/>
            <person name="Sisk P."/>
            <person name="Stolte C."/>
            <person name="Sykes S."/>
            <person name="Thomson T."/>
            <person name="Walk T."/>
            <person name="White J."/>
            <person name="Yandava C."/>
            <person name="Izard J."/>
            <person name="Baranova O.V."/>
            <person name="Blanton J.M."/>
            <person name="Tanner A.C."/>
            <person name="Dewhirst F.E."/>
            <person name="Haas B."/>
            <person name="Nusbaum C."/>
            <person name="Birren B."/>
        </authorList>
    </citation>
    <scope>NUCLEOTIDE SEQUENCE [LARGE SCALE GENOMIC DNA]</scope>
    <source>
        <strain evidence="1">1-1 BBBD Race 1</strain>
    </source>
</reference>
<keyword evidence="3" id="KW-1185">Reference proteome</keyword>
<dbReference type="Proteomes" id="UP000005240">
    <property type="component" value="Unassembled WGS sequence"/>
</dbReference>
<sequence length="66" mass="7231">LSPAIDLANESPPRLSARQYPCLITHQLQLAQLFIMLASFADGAKHRHPTIAVILTNSICSYPTQS</sequence>
<dbReference type="AlphaFoldDB" id="A0A180G1P4"/>
<reference evidence="1" key="2">
    <citation type="submission" date="2016-05" db="EMBL/GenBank/DDBJ databases">
        <title>Comparative analysis highlights variable genome content of wheat rusts and divergence of the mating loci.</title>
        <authorList>
            <person name="Cuomo C.A."/>
            <person name="Bakkeren G."/>
            <person name="Szabo L."/>
            <person name="Khalil H."/>
            <person name="Joly D."/>
            <person name="Goldberg J."/>
            <person name="Young S."/>
            <person name="Zeng Q."/>
            <person name="Fellers J."/>
        </authorList>
    </citation>
    <scope>NUCLEOTIDE SEQUENCE [LARGE SCALE GENOMIC DNA]</scope>
    <source>
        <strain evidence="1">1-1 BBBD Race 1</strain>
    </source>
</reference>
<organism evidence="1">
    <name type="scientific">Puccinia triticina (isolate 1-1 / race 1 (BBBD))</name>
    <name type="common">Brown leaf rust fungus</name>
    <dbReference type="NCBI Taxonomy" id="630390"/>
    <lineage>
        <taxon>Eukaryota</taxon>
        <taxon>Fungi</taxon>
        <taxon>Dikarya</taxon>
        <taxon>Basidiomycota</taxon>
        <taxon>Pucciniomycotina</taxon>
        <taxon>Pucciniomycetes</taxon>
        <taxon>Pucciniales</taxon>
        <taxon>Pucciniaceae</taxon>
        <taxon>Puccinia</taxon>
    </lineage>
</organism>
<protein>
    <submittedName>
        <fullName evidence="1 2">Uncharacterized protein</fullName>
    </submittedName>
</protein>
<feature type="non-terminal residue" evidence="1">
    <location>
        <position position="66"/>
    </location>
</feature>
<reference evidence="2" key="4">
    <citation type="submission" date="2025-05" db="UniProtKB">
        <authorList>
            <consortium name="EnsemblFungi"/>
        </authorList>
    </citation>
    <scope>IDENTIFICATION</scope>
    <source>
        <strain evidence="2">isolate 1-1 / race 1 (BBBD)</strain>
    </source>
</reference>
<dbReference type="VEuPathDB" id="FungiDB:PTTG_30285"/>